<sequence>MNKIRKHLYLNEDSCEYIIKYKEKYNIRSESETIEKIIEENKRKSDITNEFLIDMIVEKVSNNVKASLTPLKKAINTSDKNSKIILELLNGKFIKEEVGLIFSIDEKKSPALEKAERVINEKIVSQRTSKLDKEY</sequence>
<accession>A0A174VE89</accession>
<dbReference type="Proteomes" id="UP000095563">
    <property type="component" value="Unassembled WGS sequence"/>
</dbReference>
<dbReference type="RefSeq" id="WP_055208747.1">
    <property type="nucleotide sequence ID" value="NZ_CZBO01000008.1"/>
</dbReference>
<protein>
    <submittedName>
        <fullName evidence="1">Uncharacterized protein</fullName>
    </submittedName>
</protein>
<evidence type="ECO:0000313" key="1">
    <source>
        <dbReference type="EMBL" id="CUQ30310.1"/>
    </source>
</evidence>
<evidence type="ECO:0000313" key="2">
    <source>
        <dbReference type="Proteomes" id="UP000095563"/>
    </source>
</evidence>
<dbReference type="AlphaFoldDB" id="A0A174VE89"/>
<gene>
    <name evidence="1" type="ORF">ERS852568_02741</name>
</gene>
<organism evidence="1 2">
    <name type="scientific">Clostridium baratii</name>
    <dbReference type="NCBI Taxonomy" id="1561"/>
    <lineage>
        <taxon>Bacteria</taxon>
        <taxon>Bacillati</taxon>
        <taxon>Bacillota</taxon>
        <taxon>Clostridia</taxon>
        <taxon>Eubacteriales</taxon>
        <taxon>Clostridiaceae</taxon>
        <taxon>Clostridium</taxon>
    </lineage>
</organism>
<dbReference type="EMBL" id="CZBO01000008">
    <property type="protein sequence ID" value="CUQ30310.1"/>
    <property type="molecule type" value="Genomic_DNA"/>
</dbReference>
<proteinExistence type="predicted"/>
<name>A0A174VE89_9CLOT</name>
<reference evidence="1 2" key="1">
    <citation type="submission" date="2015-09" db="EMBL/GenBank/DDBJ databases">
        <authorList>
            <consortium name="Pathogen Informatics"/>
        </authorList>
    </citation>
    <scope>NUCLEOTIDE SEQUENCE [LARGE SCALE GENOMIC DNA]</scope>
    <source>
        <strain evidence="1 2">2789STDY5834956</strain>
    </source>
</reference>